<gene>
    <name evidence="2" type="ORF">HGUI_03814</name>
</gene>
<feature type="compositionally biased region" description="Polar residues" evidence="1">
    <location>
        <begin position="1053"/>
        <end position="1072"/>
    </location>
</feature>
<reference evidence="3" key="1">
    <citation type="submission" date="2016-11" db="EMBL/GenBank/DDBJ databases">
        <authorList>
            <person name="Guldener U."/>
        </authorList>
    </citation>
    <scope>NUCLEOTIDE SEQUENCE [LARGE SCALE GENOMIC DNA]</scope>
</reference>
<evidence type="ECO:0000256" key="1">
    <source>
        <dbReference type="SAM" id="MobiDB-lite"/>
    </source>
</evidence>
<sequence length="1134" mass="122563">MLPATLLSVELMARKLLTRSTFPVISTVYYVATPELHAVSYVSDYWTGASLITADISYSTMLGSDNQEIVETIYYLSVPMSTVVSTTIDGICEGNDTSTYSTAETTLFSSNVPTVSYLYHICTPGKVLTSTAISYWSYNYTSTGKTSWTTVKEKNSTDVLVNIVDVYEPSITKTQTMFTLSPNITSVTTYSSSLMTSTIIEDGISTMEVALIYFVASPMPATTMPSITSTLAWTGHSVSYSTSTITSGHDGYEQKTPIEYVYTPEISHINATRTSMWNSSFVTTISSFSTFTNSNDQEFIDTVYIVYSTYATETITSTIAWKDNITSSASTVKTNNGADGQTTVSTIYYIYVPGVISTTYIETSYSGASLTPTATDYITNVRNSSSTDFVEIVYVNYPVETKYITTTAFGVKGSGNSTETIYYTNEFNETTKMGVTVYVVESTSSSSISKLKPSVFFSNSTQYLTTTDINTYNTTISGFFSNETVTQTTQTLSTSVSLSMTLSTSTFVSDVIVSKNVTSVETSTALISITEIIDIPTITTEMTYTNYWTDTNSHVYSVVVTSGIVNGTMEMASIYYINVPYETATATTIETYWTGTNTETITTYVYVSSLSDGSEEAVTVYYIGKPLLETTEYQKTAWINTYEYTYSTSYQTVMDPSGQQYLDTVYYVYTPTFVSAEIVSIRGYEGSITETYSTDVVYSTGSDGSTTTYIQYYVQTPMSTSNQFRYVNSTSVSSSTVGGESSLVTGPVSVPTSLDLSSFMTETATSSTNNMLTVTTVTLPPLLVTTTSSTISLTGIPTFTETIGILNSTIVSSVVVTSDIVSSAVYTSTSTYTRLYSSAVQSSIVYTYDTLVNSTISNVESTKIVTLYSTSTETLTNVFSYSSGVATTEPSASYVNSQTESDSIASDILSSSNNLQPESSLTFETKSNGVKTITSYGSNVYSQTLISGTSSTTAVITSIYSSIYSISGTSDTSVSSPGIVSSLPIDNNHSNTKQKRKVTIYETVSVTETASPVTEYQTMKIEITSTVTVTPRGSVHIVSSTSTPSSSTIIDGNGSNLSENTSKPNGGSSSANEVYTSVNLSQTPTAASSEFASSTNVSSETTTAYIISPNENSAHSNNKLSKYYIWTVLLLIFL</sequence>
<evidence type="ECO:0000313" key="3">
    <source>
        <dbReference type="Proteomes" id="UP000183365"/>
    </source>
</evidence>
<dbReference type="Pfam" id="PF00624">
    <property type="entry name" value="Flocculin"/>
    <property type="match status" value="4"/>
</dbReference>
<dbReference type="InterPro" id="IPR001389">
    <property type="entry name" value="Flocculin"/>
</dbReference>
<evidence type="ECO:0000313" key="2">
    <source>
        <dbReference type="EMBL" id="SGZ41613.1"/>
    </source>
</evidence>
<dbReference type="GO" id="GO:0000128">
    <property type="term" value="P:flocculation"/>
    <property type="evidence" value="ECO:0007669"/>
    <property type="project" value="InterPro"/>
</dbReference>
<dbReference type="EMBL" id="FQNF01000122">
    <property type="protein sequence ID" value="SGZ41613.1"/>
    <property type="molecule type" value="Genomic_DNA"/>
</dbReference>
<protein>
    <submittedName>
        <fullName evidence="2">Uncharacterized protein</fullName>
    </submittedName>
</protein>
<dbReference type="AlphaFoldDB" id="A0A1L0CRD7"/>
<feature type="compositionally biased region" description="Low complexity" evidence="1">
    <location>
        <begin position="1038"/>
        <end position="1050"/>
    </location>
</feature>
<organism evidence="2 3">
    <name type="scientific">Hanseniaspora guilliermondii</name>
    <dbReference type="NCBI Taxonomy" id="56406"/>
    <lineage>
        <taxon>Eukaryota</taxon>
        <taxon>Fungi</taxon>
        <taxon>Dikarya</taxon>
        <taxon>Ascomycota</taxon>
        <taxon>Saccharomycotina</taxon>
        <taxon>Saccharomycetes</taxon>
        <taxon>Saccharomycodales</taxon>
        <taxon>Saccharomycodaceae</taxon>
        <taxon>Hanseniaspora</taxon>
    </lineage>
</organism>
<dbReference type="Proteomes" id="UP000183365">
    <property type="component" value="Unassembled WGS sequence"/>
</dbReference>
<dbReference type="VEuPathDB" id="FungiDB:HGUI_03814"/>
<name>A0A1L0CRD7_9ASCO</name>
<feature type="region of interest" description="Disordered" evidence="1">
    <location>
        <begin position="1038"/>
        <end position="1072"/>
    </location>
</feature>
<accession>A0A1L0CRD7</accession>
<keyword evidence="3" id="KW-1185">Reference proteome</keyword>
<proteinExistence type="predicted"/>
<dbReference type="OrthoDB" id="10606550at2759"/>